<dbReference type="SUPFAM" id="SSF51971">
    <property type="entry name" value="Nucleotide-binding domain"/>
    <property type="match status" value="1"/>
</dbReference>
<protein>
    <submittedName>
        <fullName evidence="7">4Fe-4S dicluster domain-containing protein</fullName>
    </submittedName>
</protein>
<dbReference type="Gene3D" id="3.50.50.60">
    <property type="entry name" value="FAD/NAD(P)-binding domain"/>
    <property type="match status" value="1"/>
</dbReference>
<name>A0AAW4LAT0_9BACT</name>
<keyword evidence="4" id="KW-0408">Iron</keyword>
<dbReference type="InterPro" id="IPR017900">
    <property type="entry name" value="4Fe4S_Fe_S_CS"/>
</dbReference>
<dbReference type="InterPro" id="IPR028261">
    <property type="entry name" value="DPD_II"/>
</dbReference>
<dbReference type="NCBIfam" id="NF045663">
    <property type="entry name" value="diclust_near_Sec"/>
    <property type="match status" value="1"/>
</dbReference>
<dbReference type="GO" id="GO:0005886">
    <property type="term" value="C:plasma membrane"/>
    <property type="evidence" value="ECO:0007669"/>
    <property type="project" value="TreeGrafter"/>
</dbReference>
<evidence type="ECO:0000313" key="7">
    <source>
        <dbReference type="EMBL" id="MBT0665139.1"/>
    </source>
</evidence>
<dbReference type="GO" id="GO:0051539">
    <property type="term" value="F:4 iron, 4 sulfur cluster binding"/>
    <property type="evidence" value="ECO:0007669"/>
    <property type="project" value="UniProtKB-KW"/>
</dbReference>
<dbReference type="RefSeq" id="WP_214171921.1">
    <property type="nucleotide sequence ID" value="NZ_JAHCVJ010000005.1"/>
</dbReference>
<keyword evidence="2" id="KW-0479">Metal-binding</keyword>
<dbReference type="PROSITE" id="PS00198">
    <property type="entry name" value="4FE4S_FER_1"/>
    <property type="match status" value="1"/>
</dbReference>
<comment type="caution">
    <text evidence="7">The sequence shown here is derived from an EMBL/GenBank/DDBJ whole genome shotgun (WGS) entry which is preliminary data.</text>
</comment>
<dbReference type="Pfam" id="PF13534">
    <property type="entry name" value="Fer4_17"/>
    <property type="match status" value="1"/>
</dbReference>
<feature type="domain" description="4Fe-4S ferredoxin-type" evidence="6">
    <location>
        <begin position="355"/>
        <end position="383"/>
    </location>
</feature>
<gene>
    <name evidence="7" type="ORF">KI809_12600</name>
</gene>
<dbReference type="Pfam" id="PF14691">
    <property type="entry name" value="Fer4_20"/>
    <property type="match status" value="1"/>
</dbReference>
<evidence type="ECO:0000256" key="3">
    <source>
        <dbReference type="ARBA" id="ARBA00023002"/>
    </source>
</evidence>
<dbReference type="Pfam" id="PF02754">
    <property type="entry name" value="CCG"/>
    <property type="match status" value="2"/>
</dbReference>
<evidence type="ECO:0000256" key="4">
    <source>
        <dbReference type="ARBA" id="ARBA00023004"/>
    </source>
</evidence>
<dbReference type="Proteomes" id="UP000811899">
    <property type="component" value="Unassembled WGS sequence"/>
</dbReference>
<dbReference type="InterPro" id="IPR009051">
    <property type="entry name" value="Helical_ferredxn"/>
</dbReference>
<dbReference type="GO" id="GO:0046872">
    <property type="term" value="F:metal ion binding"/>
    <property type="evidence" value="ECO:0007669"/>
    <property type="project" value="UniProtKB-KW"/>
</dbReference>
<dbReference type="EMBL" id="JAHCVJ010000005">
    <property type="protein sequence ID" value="MBT0665139.1"/>
    <property type="molecule type" value="Genomic_DNA"/>
</dbReference>
<keyword evidence="5" id="KW-0411">Iron-sulfur</keyword>
<dbReference type="Pfam" id="PF13450">
    <property type="entry name" value="NAD_binding_8"/>
    <property type="match status" value="1"/>
</dbReference>
<keyword evidence="8" id="KW-1185">Reference proteome</keyword>
<dbReference type="PANTHER" id="PTHR43255:SF1">
    <property type="entry name" value="IRON-SULFUR-BINDING OXIDOREDUCTASE FADF-RELATED"/>
    <property type="match status" value="1"/>
</dbReference>
<dbReference type="SUPFAM" id="SSF46548">
    <property type="entry name" value="alpha-helical ferredoxin"/>
    <property type="match status" value="1"/>
</dbReference>
<evidence type="ECO:0000259" key="6">
    <source>
        <dbReference type="PROSITE" id="PS51379"/>
    </source>
</evidence>
<keyword evidence="3" id="KW-0560">Oxidoreductase</keyword>
<sequence length="774" mass="84885">MEPNELREWEQKCIQEEPPQCTAACPIHLDARLFVRQVGEGDWGGALKTLAKTMPFPRILGRICDHPCEHACLRGEAGEPIAIGALERLCVETVQQRVVPSMLPRKRLAIAVVGSGLGSLTVAWDLLRKGYDLTLFEPGSRLGGSLWSLPENILPPEVLSAELELLTELGATVELFAKVGRPNTVVTLSESFAAVYIGLDTQGVNLNLLDLDDQGAVQVDPLTMATSRTGVFAGGRADDTKSPIAAVLAGRRAATSIDRFVTNVSMESGREKEGPYATLLYTSLAGVAPLPRIAAANPASGYNAEEALKEAGRCIQCECLECVKVCSYLEKFKGYPRKYAREIYNNERMVPGGVHRANLLVNSCSNCGLCATVCPNDFHMGELCHDARLSMVARAKMPPAAHEFALLDLEFSSSDKFALARHEPGLTASRYLFFPSCQLAGSAPGQVSEAYGFLRQQLSGGVGLMLNCCGAPGFWAGRDDLFYAAIRTLRTEWHALGEPVMIVACSSCLAIFREQLPEIPLVSLWEVLEQTGLPNTAAEAGRLAVVDPCSSRLDPAVQKSVRRLLERLGAAIEELPLHGDKPECCGFGGLMANANPALAREVVARRLAASDSDYLAYCAMCRDHFTAAGKRTTHLIDLIFPVETREDPAGRPATGWSLRHENRARLKEALLKELWGEATVTVAEYERRRVEIPPDVLALMEARRILVADVQRVIEYGERTGNRLRSEENGLCRAYFRPHRVTFWVDYRQQGEGFIVANAYCHRMEIVRSSHEHV</sequence>
<dbReference type="AlphaFoldDB" id="A0AAW4LAT0"/>
<proteinExistence type="predicted"/>
<organism evidence="7 8">
    <name type="scientific">Geoanaerobacter pelophilus</name>
    <dbReference type="NCBI Taxonomy" id="60036"/>
    <lineage>
        <taxon>Bacteria</taxon>
        <taxon>Pseudomonadati</taxon>
        <taxon>Thermodesulfobacteriota</taxon>
        <taxon>Desulfuromonadia</taxon>
        <taxon>Geobacterales</taxon>
        <taxon>Geobacteraceae</taxon>
        <taxon>Geoanaerobacter</taxon>
    </lineage>
</organism>
<evidence type="ECO:0000256" key="2">
    <source>
        <dbReference type="ARBA" id="ARBA00022723"/>
    </source>
</evidence>
<dbReference type="Gene3D" id="1.10.1060.10">
    <property type="entry name" value="Alpha-helical ferredoxin"/>
    <property type="match status" value="2"/>
</dbReference>
<dbReference type="InterPro" id="IPR004017">
    <property type="entry name" value="Cys_rich_dom"/>
</dbReference>
<dbReference type="PROSITE" id="PS51379">
    <property type="entry name" value="4FE4S_FER_2"/>
    <property type="match status" value="1"/>
</dbReference>
<accession>A0AAW4LAT0</accession>
<dbReference type="PANTHER" id="PTHR43255">
    <property type="entry name" value="IRON-SULFUR-BINDING OXIDOREDUCTASE FADF-RELATED-RELATED"/>
    <property type="match status" value="1"/>
</dbReference>
<dbReference type="InterPro" id="IPR017896">
    <property type="entry name" value="4Fe4S_Fe-S-bd"/>
</dbReference>
<dbReference type="InterPro" id="IPR036188">
    <property type="entry name" value="FAD/NAD-bd_sf"/>
</dbReference>
<evidence type="ECO:0000256" key="5">
    <source>
        <dbReference type="ARBA" id="ARBA00023014"/>
    </source>
</evidence>
<dbReference type="GO" id="GO:0016491">
    <property type="term" value="F:oxidoreductase activity"/>
    <property type="evidence" value="ECO:0007669"/>
    <property type="project" value="UniProtKB-KW"/>
</dbReference>
<reference evidence="7 8" key="1">
    <citation type="submission" date="2021-05" db="EMBL/GenBank/DDBJ databases">
        <title>The draft genome of Geobacter pelophilus DSM 12255.</title>
        <authorList>
            <person name="Xu Z."/>
            <person name="Masuda Y."/>
            <person name="Itoh H."/>
            <person name="Senoo K."/>
        </authorList>
    </citation>
    <scope>NUCLEOTIDE SEQUENCE [LARGE SCALE GENOMIC DNA]</scope>
    <source>
        <strain evidence="7 8">DSM 12255</strain>
    </source>
</reference>
<dbReference type="InterPro" id="IPR051460">
    <property type="entry name" value="HdrC_iron-sulfur_subunit"/>
</dbReference>
<evidence type="ECO:0000256" key="1">
    <source>
        <dbReference type="ARBA" id="ARBA00022485"/>
    </source>
</evidence>
<keyword evidence="1" id="KW-0004">4Fe-4S</keyword>
<evidence type="ECO:0000313" key="8">
    <source>
        <dbReference type="Proteomes" id="UP000811899"/>
    </source>
</evidence>